<evidence type="ECO:0000256" key="5">
    <source>
        <dbReference type="ARBA" id="ARBA00022490"/>
    </source>
</evidence>
<dbReference type="RefSeq" id="WP_232529988.1">
    <property type="nucleotide sequence ID" value="NZ_CP021404.1"/>
</dbReference>
<evidence type="ECO:0000256" key="13">
    <source>
        <dbReference type="RuleBase" id="RU000587"/>
    </source>
</evidence>
<protein>
    <recommendedName>
        <fullName evidence="13">Alpha-1,4 glucan phosphorylase</fullName>
        <ecNumber evidence="13">2.4.1.1</ecNumber>
    </recommendedName>
</protein>
<keyword evidence="7 13" id="KW-0328">Glycosyltransferase</keyword>
<dbReference type="PANTHER" id="PTHR11468:SF3">
    <property type="entry name" value="GLYCOGEN PHOSPHORYLASE, LIVER FORM"/>
    <property type="match status" value="1"/>
</dbReference>
<dbReference type="PIRSF" id="PIRSF000460">
    <property type="entry name" value="Pprylas_GlgP"/>
    <property type="match status" value="1"/>
</dbReference>
<dbReference type="Pfam" id="PF00343">
    <property type="entry name" value="Phosphorylase"/>
    <property type="match status" value="1"/>
</dbReference>
<evidence type="ECO:0000256" key="2">
    <source>
        <dbReference type="ARBA" id="ARBA00001933"/>
    </source>
</evidence>
<dbReference type="GO" id="GO:0005737">
    <property type="term" value="C:cytoplasm"/>
    <property type="evidence" value="ECO:0007669"/>
    <property type="project" value="UniProtKB-SubCell"/>
</dbReference>
<proteinExistence type="inferred from homology"/>
<dbReference type="NCBIfam" id="TIGR02093">
    <property type="entry name" value="P_ylase"/>
    <property type="match status" value="1"/>
</dbReference>
<keyword evidence="9 12" id="KW-0663">Pyridoxal phosphate</keyword>
<evidence type="ECO:0000256" key="7">
    <source>
        <dbReference type="ARBA" id="ARBA00022676"/>
    </source>
</evidence>
<dbReference type="Gene3D" id="3.40.50.2000">
    <property type="entry name" value="Glycogen Phosphorylase B"/>
    <property type="match status" value="2"/>
</dbReference>
<evidence type="ECO:0000256" key="11">
    <source>
        <dbReference type="ARBA" id="ARBA00025174"/>
    </source>
</evidence>
<name>A0A291LWD3_9RHOB</name>
<evidence type="ECO:0000256" key="4">
    <source>
        <dbReference type="ARBA" id="ARBA00006047"/>
    </source>
</evidence>
<dbReference type="AlphaFoldDB" id="A0A291LWD3"/>
<dbReference type="FunFam" id="3.40.50.2000:FF:000153">
    <property type="entry name" value="Alpha-1,4 glucan phosphorylase"/>
    <property type="match status" value="1"/>
</dbReference>
<gene>
    <name evidence="14" type="ORF">CBW24_01130</name>
</gene>
<dbReference type="GO" id="GO:0030170">
    <property type="term" value="F:pyridoxal phosphate binding"/>
    <property type="evidence" value="ECO:0007669"/>
    <property type="project" value="InterPro"/>
</dbReference>
<keyword evidence="10 13" id="KW-0119">Carbohydrate metabolism</keyword>
<dbReference type="PROSITE" id="PS00102">
    <property type="entry name" value="PHOSPHORYLASE"/>
    <property type="match status" value="1"/>
</dbReference>
<evidence type="ECO:0000256" key="9">
    <source>
        <dbReference type="ARBA" id="ARBA00022898"/>
    </source>
</evidence>
<sequence>MMNNRAEFPLSEIGRPPLEPAALSALLREALALRGLSPERAGPTDWYRAAGDALRRHLAPGWQRADAAPGKRVAYLSMEFLMGRMLGDLALNLSMTQALDAALGEFGVSLDTVTAQEPDAALGNGGLGRLAACFLDSLSTVNCPATGYGLRYEHGLFAQGWEAGRQTERPETWLDQPQPLMVEGRAAAVPVGFGGQVTERGGRRVWQPAERLIARAHDMPVAGWGGAWVNTLRLWEPRAVAGFDLPRFSAGDHVAASGGDSFARALGRVLYPDDTTQAGQELRLRQEYLLCAASLADILARVKAAGHAPLDMAALWAVQLNDTHPALAAPELVRLLVDGEGLSFDAAMEVTQQSLNYTNHTLMPEALESWSTWSMGRLLPRHMEIVEQIDDWHATRHPRRPASTALVAQDRVRMGNLAFVASGRVNGVSALHTGLMRRTVFADLDRLHPDRIVNQTNGITPRRWIASANPPLAALLTDALGDGWQSDLERLSGLEAHLDDAGFLDRIGAVKQTAKDRCAGWLAGQGLRVDPQAMFDVQVKRIHEYKRQLMNLLHAVALWQDLREGRGPDHPRVKVFGGKAAPGYAMAKSIIRLIHDVAQVVNADPLTRDRLQIVYPANYNVSMAEVLIPAADLSEQISTAGTEASGTGNMKFGLNGALTLGTLDGANVEMREHVGAENFFLFGMTAEEALARAAVPDHARSAIGQSAALRDVLQLIAEGRFSPDEPDRHHAIVDMMWNHDPYLCASDYESYATAQRQVEAAYADPARWRRMSALNTARLGYFSSDRTIRGYMAEIWGIAPNG</sequence>
<dbReference type="SUPFAM" id="SSF53756">
    <property type="entry name" value="UDP-Glycosyltransferase/glycogen phosphorylase"/>
    <property type="match status" value="1"/>
</dbReference>
<comment type="catalytic activity">
    <reaction evidence="1 13">
        <text>[(1-&gt;4)-alpha-D-glucosyl](n) + phosphate = [(1-&gt;4)-alpha-D-glucosyl](n-1) + alpha-D-glucose 1-phosphate</text>
        <dbReference type="Rhea" id="RHEA:41732"/>
        <dbReference type="Rhea" id="RHEA-COMP:9584"/>
        <dbReference type="Rhea" id="RHEA-COMP:9586"/>
        <dbReference type="ChEBI" id="CHEBI:15444"/>
        <dbReference type="ChEBI" id="CHEBI:43474"/>
        <dbReference type="ChEBI" id="CHEBI:58601"/>
        <dbReference type="EC" id="2.4.1.1"/>
    </reaction>
</comment>
<dbReference type="KEGG" id="cmag:CBW24_01130"/>
<keyword evidence="6" id="KW-0021">Allosteric enzyme</keyword>
<evidence type="ECO:0000256" key="8">
    <source>
        <dbReference type="ARBA" id="ARBA00022679"/>
    </source>
</evidence>
<feature type="modified residue" description="N6-(pyridoxal phosphate)lysine" evidence="12">
    <location>
        <position position="651"/>
    </location>
</feature>
<comment type="function">
    <text evidence="11">Phosphorylase is an important allosteric enzyme in carbohydrate metabolism. Enzymes from different sources differ in their regulatory mechanisms and in their natural substrates. However, all known phosphorylases share catalytic and structural properties.</text>
</comment>
<keyword evidence="5" id="KW-0963">Cytoplasm</keyword>
<comment type="subcellular location">
    <subcellularLocation>
        <location evidence="3">Cytoplasm</location>
    </subcellularLocation>
</comment>
<comment type="function">
    <text evidence="13">Allosteric enzyme that catalyzes the rate-limiting step in glycogen catabolism, the phosphorolytic cleavage of glycogen to produce glucose-1-phosphate, and plays a central role in maintaining cellular and organismal glucose homeostasis.</text>
</comment>
<dbReference type="EMBL" id="CP021404">
    <property type="protein sequence ID" value="ATI40745.1"/>
    <property type="molecule type" value="Genomic_DNA"/>
</dbReference>
<evidence type="ECO:0000256" key="10">
    <source>
        <dbReference type="ARBA" id="ARBA00023277"/>
    </source>
</evidence>
<evidence type="ECO:0000313" key="15">
    <source>
        <dbReference type="Proteomes" id="UP000219050"/>
    </source>
</evidence>
<dbReference type="CDD" id="cd04300">
    <property type="entry name" value="GT35_Glycogen_Phosphorylase"/>
    <property type="match status" value="1"/>
</dbReference>
<organism evidence="14 15">
    <name type="scientific">Pacificitalea manganoxidans</name>
    <dbReference type="NCBI Taxonomy" id="1411902"/>
    <lineage>
        <taxon>Bacteria</taxon>
        <taxon>Pseudomonadati</taxon>
        <taxon>Pseudomonadota</taxon>
        <taxon>Alphaproteobacteria</taxon>
        <taxon>Rhodobacterales</taxon>
        <taxon>Paracoccaceae</taxon>
        <taxon>Pacificitalea</taxon>
    </lineage>
</organism>
<dbReference type="InterPro" id="IPR035090">
    <property type="entry name" value="Pyridoxal_P_attach_site"/>
</dbReference>
<evidence type="ECO:0000256" key="6">
    <source>
        <dbReference type="ARBA" id="ARBA00022533"/>
    </source>
</evidence>
<keyword evidence="15" id="KW-1185">Reference proteome</keyword>
<comment type="similarity">
    <text evidence="4 13">Belongs to the glycogen phosphorylase family.</text>
</comment>
<reference evidence="14 15" key="1">
    <citation type="submission" date="2017-05" db="EMBL/GenBank/DDBJ databases">
        <title>Comparative genomic and metabolic analysis of manganese-oxidizing mechanisms in Celeribater manganoxidans DY25T: its adaption to the environment of polymetallic nodule.</title>
        <authorList>
            <person name="Wang X."/>
        </authorList>
    </citation>
    <scope>NUCLEOTIDE SEQUENCE [LARGE SCALE GENOMIC DNA]</scope>
    <source>
        <strain evidence="14 15">DY25</strain>
    </source>
</reference>
<dbReference type="Proteomes" id="UP000219050">
    <property type="component" value="Chromosome"/>
</dbReference>
<dbReference type="PANTHER" id="PTHR11468">
    <property type="entry name" value="GLYCOGEN PHOSPHORYLASE"/>
    <property type="match status" value="1"/>
</dbReference>
<keyword evidence="8 13" id="KW-0808">Transferase</keyword>
<evidence type="ECO:0000256" key="1">
    <source>
        <dbReference type="ARBA" id="ARBA00001275"/>
    </source>
</evidence>
<accession>A0A291LWD3</accession>
<dbReference type="InterPro" id="IPR000811">
    <property type="entry name" value="Glyco_trans_35"/>
</dbReference>
<comment type="cofactor">
    <cofactor evidence="2 13">
        <name>pyridoxal 5'-phosphate</name>
        <dbReference type="ChEBI" id="CHEBI:597326"/>
    </cofactor>
</comment>
<evidence type="ECO:0000256" key="12">
    <source>
        <dbReference type="PIRSR" id="PIRSR000460-1"/>
    </source>
</evidence>
<evidence type="ECO:0000313" key="14">
    <source>
        <dbReference type="EMBL" id="ATI40745.1"/>
    </source>
</evidence>
<dbReference type="FunFam" id="3.40.50.2000:FF:000003">
    <property type="entry name" value="Alpha-1,4 glucan phosphorylase"/>
    <property type="match status" value="1"/>
</dbReference>
<dbReference type="GO" id="GO:0005980">
    <property type="term" value="P:glycogen catabolic process"/>
    <property type="evidence" value="ECO:0007669"/>
    <property type="project" value="TreeGrafter"/>
</dbReference>
<evidence type="ECO:0000256" key="3">
    <source>
        <dbReference type="ARBA" id="ARBA00004496"/>
    </source>
</evidence>
<dbReference type="InterPro" id="IPR011833">
    <property type="entry name" value="Glycg_phsphrylas"/>
</dbReference>
<dbReference type="EC" id="2.4.1.1" evidence="13"/>
<dbReference type="GO" id="GO:0008184">
    <property type="term" value="F:glycogen phosphorylase activity"/>
    <property type="evidence" value="ECO:0007669"/>
    <property type="project" value="InterPro"/>
</dbReference>